<gene>
    <name evidence="1" type="ORF">ACFQ1C_03490</name>
</gene>
<evidence type="ECO:0000313" key="2">
    <source>
        <dbReference type="Proteomes" id="UP001597048"/>
    </source>
</evidence>
<evidence type="ECO:0000313" key="1">
    <source>
        <dbReference type="EMBL" id="MFD1007220.1"/>
    </source>
</evidence>
<dbReference type="RefSeq" id="WP_379557142.1">
    <property type="nucleotide sequence ID" value="NZ_JBHTJS010000007.1"/>
</dbReference>
<organism evidence="1 2">
    <name type="scientific">Oceanisphaera ostreae</name>
    <dbReference type="NCBI Taxonomy" id="914151"/>
    <lineage>
        <taxon>Bacteria</taxon>
        <taxon>Pseudomonadati</taxon>
        <taxon>Pseudomonadota</taxon>
        <taxon>Gammaproteobacteria</taxon>
        <taxon>Aeromonadales</taxon>
        <taxon>Aeromonadaceae</taxon>
        <taxon>Oceanisphaera</taxon>
    </lineage>
</organism>
<sequence>MIRRATYPPMDGGNAEVAEAFFCLARRGGEGTPVISVSFSA</sequence>
<keyword evidence="2" id="KW-1185">Reference proteome</keyword>
<comment type="caution">
    <text evidence="1">The sequence shown here is derived from an EMBL/GenBank/DDBJ whole genome shotgun (WGS) entry which is preliminary data.</text>
</comment>
<name>A0ABW3KDM6_9GAMM</name>
<dbReference type="Proteomes" id="UP001597048">
    <property type="component" value="Unassembled WGS sequence"/>
</dbReference>
<reference evidence="2" key="1">
    <citation type="journal article" date="2019" name="Int. J. Syst. Evol. Microbiol.">
        <title>The Global Catalogue of Microorganisms (GCM) 10K type strain sequencing project: providing services to taxonomists for standard genome sequencing and annotation.</title>
        <authorList>
            <consortium name="The Broad Institute Genomics Platform"/>
            <consortium name="The Broad Institute Genome Sequencing Center for Infectious Disease"/>
            <person name="Wu L."/>
            <person name="Ma J."/>
        </authorList>
    </citation>
    <scope>NUCLEOTIDE SEQUENCE [LARGE SCALE GENOMIC DNA]</scope>
    <source>
        <strain evidence="2">CCUG 60525</strain>
    </source>
</reference>
<protein>
    <submittedName>
        <fullName evidence="1">Uncharacterized protein</fullName>
    </submittedName>
</protein>
<accession>A0ABW3KDM6</accession>
<dbReference type="EMBL" id="JBHTJS010000007">
    <property type="protein sequence ID" value="MFD1007220.1"/>
    <property type="molecule type" value="Genomic_DNA"/>
</dbReference>
<proteinExistence type="predicted"/>